<dbReference type="GeneID" id="64871624"/>
<dbReference type="RefSeq" id="YP_010061991.1">
    <property type="nucleotide sequence ID" value="NC_054789.1"/>
</dbReference>
<protein>
    <submittedName>
        <fullName evidence="2">Uncharacterized protein</fullName>
    </submittedName>
</protein>
<evidence type="ECO:0000313" key="3">
    <source>
        <dbReference type="Proteomes" id="UP000509248"/>
    </source>
</evidence>
<name>A0A6N0A5L3_9CAUD</name>
<sequence>MSGETILKVVCDDEATHRYTVHYAGRRYALASPIREDYEYSPNPFSRDDRISFSFSTVFLSHEELDQVNKPKQTKRSVARSLGLRRPK</sequence>
<feature type="compositionally biased region" description="Basic residues" evidence="1">
    <location>
        <begin position="72"/>
        <end position="88"/>
    </location>
</feature>
<evidence type="ECO:0000256" key="1">
    <source>
        <dbReference type="SAM" id="MobiDB-lite"/>
    </source>
</evidence>
<organism evidence="2 3">
    <name type="scientific">Mycobacterium phage DroogsArmy</name>
    <dbReference type="NCBI Taxonomy" id="2744011"/>
    <lineage>
        <taxon>Viruses</taxon>
        <taxon>Duplodnaviria</taxon>
        <taxon>Heunggongvirae</taxon>
        <taxon>Uroviricota</taxon>
        <taxon>Caudoviricetes</taxon>
        <taxon>Timshelvirus</taxon>
        <taxon>Timshelvirus droogsarmy</taxon>
    </lineage>
</organism>
<reference evidence="2 3" key="1">
    <citation type="submission" date="2020-06" db="EMBL/GenBank/DDBJ databases">
        <authorList>
            <person name="Fast K.M."/>
            <person name="Johnson K."/>
            <person name="Mayfield K.N."/>
            <person name="Stephens L.A."/>
            <person name="Reid T.H."/>
            <person name="Ryan E.D."/>
            <person name="Keener T.W."/>
            <person name="Sandel M.W."/>
            <person name="Garlena R.A."/>
            <person name="Russell D.A."/>
            <person name="Pope W.H."/>
            <person name="Jacobs-Sera D."/>
            <person name="Hatfull G.F."/>
        </authorList>
    </citation>
    <scope>NUCLEOTIDE SEQUENCE [LARGE SCALE GENOMIC DNA]</scope>
</reference>
<dbReference type="Proteomes" id="UP000509248">
    <property type="component" value="Segment"/>
</dbReference>
<feature type="region of interest" description="Disordered" evidence="1">
    <location>
        <begin position="69"/>
        <end position="88"/>
    </location>
</feature>
<proteinExistence type="predicted"/>
<evidence type="ECO:0000313" key="2">
    <source>
        <dbReference type="EMBL" id="QKO02433.1"/>
    </source>
</evidence>
<accession>A0A6N0A5L3</accession>
<gene>
    <name evidence="2" type="primary">37</name>
    <name evidence="2" type="ORF">SEA_DROOGSARMY_37</name>
</gene>
<keyword evidence="3" id="KW-1185">Reference proteome</keyword>
<dbReference type="EMBL" id="MT553337">
    <property type="protein sequence ID" value="QKO02433.1"/>
    <property type="molecule type" value="Genomic_DNA"/>
</dbReference>
<dbReference type="KEGG" id="vg:64871624"/>